<evidence type="ECO:0000313" key="2">
    <source>
        <dbReference type="Proteomes" id="UP000184010"/>
    </source>
</evidence>
<sequence>MALQEIVSRILFLHRSLNKLRAAVLTLKYSVPTGTCQIGSCLCGRLETSCFQPVYTPYFREERLAARLEVVPFCKNKILGLSLGCLQVQSVYGRKQCL</sequence>
<dbReference type="EMBL" id="FRDN01000016">
    <property type="protein sequence ID" value="SHN85729.1"/>
    <property type="molecule type" value="Genomic_DNA"/>
</dbReference>
<keyword evidence="2" id="KW-1185">Reference proteome</keyword>
<accession>A0A1M7URZ5</accession>
<gene>
    <name evidence="1" type="ORF">SAMN02745215_04484</name>
</gene>
<name>A0A1M7URZ5_9FIRM</name>
<dbReference type="Proteomes" id="UP000184010">
    <property type="component" value="Unassembled WGS sequence"/>
</dbReference>
<organism evidence="1 2">
    <name type="scientific">Desulfitobacterium chlororespirans DSM 11544</name>
    <dbReference type="NCBI Taxonomy" id="1121395"/>
    <lineage>
        <taxon>Bacteria</taxon>
        <taxon>Bacillati</taxon>
        <taxon>Bacillota</taxon>
        <taxon>Clostridia</taxon>
        <taxon>Eubacteriales</taxon>
        <taxon>Desulfitobacteriaceae</taxon>
        <taxon>Desulfitobacterium</taxon>
    </lineage>
</organism>
<proteinExistence type="predicted"/>
<dbReference type="AlphaFoldDB" id="A0A1M7URZ5"/>
<reference evidence="2" key="1">
    <citation type="submission" date="2016-12" db="EMBL/GenBank/DDBJ databases">
        <authorList>
            <person name="Varghese N."/>
            <person name="Submissions S."/>
        </authorList>
    </citation>
    <scope>NUCLEOTIDE SEQUENCE [LARGE SCALE GENOMIC DNA]</scope>
    <source>
        <strain evidence="2">DSM 11544</strain>
    </source>
</reference>
<protein>
    <submittedName>
        <fullName evidence="1">Uncharacterized protein</fullName>
    </submittedName>
</protein>
<evidence type="ECO:0000313" key="1">
    <source>
        <dbReference type="EMBL" id="SHN85729.1"/>
    </source>
</evidence>